<dbReference type="GO" id="GO:0046677">
    <property type="term" value="P:response to antibiotic"/>
    <property type="evidence" value="ECO:0007669"/>
    <property type="project" value="InterPro"/>
</dbReference>
<dbReference type="SUPFAM" id="SSF159501">
    <property type="entry name" value="EreA/ChaN-like"/>
    <property type="match status" value="1"/>
</dbReference>
<reference evidence="1 2" key="1">
    <citation type="submission" date="2015-12" db="EMBL/GenBank/DDBJ databases">
        <title>Genome sequence of Streptomyces sp. G25.</title>
        <authorList>
            <person name="Poehlein A."/>
            <person name="Roettig A."/>
            <person name="Hiessl S."/>
            <person name="Hauschild P."/>
            <person name="Schauer J."/>
            <person name="Madkour M.H."/>
            <person name="Al-Ansari A.M."/>
            <person name="Almakishah N.H."/>
            <person name="Steinbuechel A."/>
            <person name="Daniel R."/>
        </authorList>
    </citation>
    <scope>NUCLEOTIDE SEQUENCE [LARGE SCALE GENOMIC DNA]</scope>
    <source>
        <strain evidence="2">G25(2015)</strain>
    </source>
</reference>
<dbReference type="OrthoDB" id="4329964at2"/>
<evidence type="ECO:0000313" key="1">
    <source>
        <dbReference type="EMBL" id="OAH10256.1"/>
    </source>
</evidence>
<accession>A0A177HHR5</accession>
<dbReference type="InterPro" id="IPR052036">
    <property type="entry name" value="Hydrolase/PRTase-associated"/>
</dbReference>
<protein>
    <submittedName>
        <fullName evidence="1">Erythromycin esterase</fullName>
    </submittedName>
</protein>
<gene>
    <name evidence="1" type="ORF">STSP_65120</name>
</gene>
<dbReference type="EMBL" id="LOHS01000156">
    <property type="protein sequence ID" value="OAH10256.1"/>
    <property type="molecule type" value="Genomic_DNA"/>
</dbReference>
<dbReference type="InterPro" id="IPR014622">
    <property type="entry name" value="UCP036794_erythomycin"/>
</dbReference>
<evidence type="ECO:0000313" key="2">
    <source>
        <dbReference type="Proteomes" id="UP000077381"/>
    </source>
</evidence>
<dbReference type="AlphaFoldDB" id="A0A177HHR5"/>
<dbReference type="PANTHER" id="PTHR31299">
    <property type="entry name" value="ESTERASE, PUTATIVE (AFU_ORTHOLOGUE AFUA_1G05850)-RELATED"/>
    <property type="match status" value="1"/>
</dbReference>
<dbReference type="RefSeq" id="WP_067284485.1">
    <property type="nucleotide sequence ID" value="NZ_LOHS01000156.1"/>
</dbReference>
<dbReference type="PATRIC" id="fig|1716141.3.peg.6867"/>
<dbReference type="InterPro" id="IPR007815">
    <property type="entry name" value="Emycin_Estase"/>
</dbReference>
<comment type="caution">
    <text evidence="1">The sequence shown here is derived from an EMBL/GenBank/DDBJ whole genome shotgun (WGS) entry which is preliminary data.</text>
</comment>
<dbReference type="Proteomes" id="UP000077381">
    <property type="component" value="Unassembled WGS sequence"/>
</dbReference>
<dbReference type="Pfam" id="PF05139">
    <property type="entry name" value="Erythro_esteras"/>
    <property type="match status" value="1"/>
</dbReference>
<proteinExistence type="predicted"/>
<keyword evidence="2" id="KW-1185">Reference proteome</keyword>
<dbReference type="Gene3D" id="3.40.1660.10">
    <property type="entry name" value="EreA-like (biosynthetic domain)"/>
    <property type="match status" value="1"/>
</dbReference>
<dbReference type="Gene3D" id="1.20.1440.30">
    <property type="entry name" value="Biosynthetic Protein domain"/>
    <property type="match status" value="1"/>
</dbReference>
<dbReference type="CDD" id="cd14728">
    <property type="entry name" value="Ere-like"/>
    <property type="match status" value="1"/>
</dbReference>
<name>A0A177HHR5_9ACTN</name>
<dbReference type="PANTHER" id="PTHR31299:SF0">
    <property type="entry name" value="ESTERASE, PUTATIVE (AFU_ORTHOLOGUE AFUA_1G05850)-RELATED"/>
    <property type="match status" value="1"/>
</dbReference>
<dbReference type="STRING" id="1716141.STSP_65120"/>
<dbReference type="PIRSF" id="PIRSF036794">
    <property type="entry name" value="UCP_erythr_ester"/>
    <property type="match status" value="1"/>
</dbReference>
<organism evidence="1 2">
    <name type="scientific">Streptomyces jeddahensis</name>
    <dbReference type="NCBI Taxonomy" id="1716141"/>
    <lineage>
        <taxon>Bacteria</taxon>
        <taxon>Bacillati</taxon>
        <taxon>Actinomycetota</taxon>
        <taxon>Actinomycetes</taxon>
        <taxon>Kitasatosporales</taxon>
        <taxon>Streptomycetaceae</taxon>
        <taxon>Streptomyces</taxon>
    </lineage>
</organism>
<sequence length="400" mass="43827">MATDIKDAAHAVEAAAVMRLLPARPRLLALGEPTHGEDTLLDLRNELFRQLVEQEGYRTIAIESDCMMGLVVDDYVTSGTGTLDEVMEHGFSHGWGTAAVNRELVRWMRAHNDSRPTSERLRFAGFDGPLEITGAASPRQALTALHGYLAARVDADLLPCTGETLDRLLGADDRWTNPAAMMDPTQSMGQSAEASRLRLLADDLVALLDAQTPHLITATSPDNWDRARLYGRTATGLLRYHYWMADTSPARMTRLCALRDLMMAHNLLAIAARGPALIHAHNSHLQREKSTMQMWQGPVEWWSAGALVSAQLGEEYAFLATALGTIRHQGVDTPPPDTVEGLLYELPEDRCVIDAPRLATALGDTRPAPRVSPWFGYSPLDPAHLAASDGIVFVKDVPQS</sequence>
<dbReference type="Gene3D" id="3.30.1870.10">
    <property type="entry name" value="EreA-like, domain 2"/>
    <property type="match status" value="1"/>
</dbReference>